<dbReference type="PANTHER" id="PTHR38123:SF4">
    <property type="entry name" value="CELL WALL GALACTOMANNOPROTEIN, PUTATIVE (AFU_ORTHOLOGUE AFUA_4G00870)-RELATED"/>
    <property type="match status" value="1"/>
</dbReference>
<feature type="chain" id="PRO_5002081664" evidence="1">
    <location>
        <begin position="19"/>
        <end position="175"/>
    </location>
</feature>
<dbReference type="AlphaFoldDB" id="A0A0B2WX05"/>
<proteinExistence type="predicted"/>
<name>A0A0B2WX05_METAS</name>
<gene>
    <name evidence="2" type="ORF">MAM_05002</name>
</gene>
<dbReference type="HOGENOM" id="CLU_129405_0_0_1"/>
<evidence type="ECO:0000313" key="3">
    <source>
        <dbReference type="Proteomes" id="UP000030816"/>
    </source>
</evidence>
<dbReference type="InterPro" id="IPR021054">
    <property type="entry name" value="Cell_wall_mannoprotein_1"/>
</dbReference>
<accession>A0A0B2WX05</accession>
<dbReference type="Pfam" id="PF12296">
    <property type="entry name" value="HsbA"/>
    <property type="match status" value="1"/>
</dbReference>
<dbReference type="PANTHER" id="PTHR38123">
    <property type="entry name" value="CELL WALL SERINE-THREONINE-RICH GALACTOMANNOPROTEIN MP1 (AFU_ORTHOLOGUE AFUA_4G03240)"/>
    <property type="match status" value="1"/>
</dbReference>
<dbReference type="GO" id="GO:0005576">
    <property type="term" value="C:extracellular region"/>
    <property type="evidence" value="ECO:0007669"/>
    <property type="project" value="TreeGrafter"/>
</dbReference>
<evidence type="ECO:0000256" key="1">
    <source>
        <dbReference type="SAM" id="SignalP"/>
    </source>
</evidence>
<protein>
    <submittedName>
        <fullName evidence="2">Cell wall galactomannoprotein</fullName>
    </submittedName>
</protein>
<evidence type="ECO:0000313" key="2">
    <source>
        <dbReference type="EMBL" id="KHN97405.1"/>
    </source>
</evidence>
<sequence>MRFPNFLIALAGTASVQAADVQTVRDDIADISALMADLDSNAKLVKPGSAGIAQALQVQVDAVNIHKRLLASIDDTNASAPFGAQGSLNIGLDFIALSPKVKTTLQDIADQKSALEGLSVVVLSSLYQLKQDTDAFGAAVLDKLDVLEKAIAPGIIKDLDTAFNKAIVAYGGKST</sequence>
<dbReference type="EMBL" id="AZHE01000011">
    <property type="protein sequence ID" value="KHN97405.1"/>
    <property type="molecule type" value="Genomic_DNA"/>
</dbReference>
<dbReference type="Proteomes" id="UP000030816">
    <property type="component" value="Unassembled WGS sequence"/>
</dbReference>
<reference evidence="2 3" key="1">
    <citation type="journal article" date="2014" name="Proc. Natl. Acad. Sci. U.S.A.">
        <title>Trajectory and genomic determinants of fungal-pathogen speciation and host adaptation.</title>
        <authorList>
            <person name="Hu X."/>
            <person name="Xiao G."/>
            <person name="Zheng P."/>
            <person name="Shang Y."/>
            <person name="Su Y."/>
            <person name="Zhang X."/>
            <person name="Liu X."/>
            <person name="Zhan S."/>
            <person name="St Leger R.J."/>
            <person name="Wang C."/>
        </authorList>
    </citation>
    <scope>NUCLEOTIDE SEQUENCE [LARGE SCALE GENOMIC DNA]</scope>
    <source>
        <strain evidence="2 3">ARSEF 1941</strain>
    </source>
</reference>
<keyword evidence="3" id="KW-1185">Reference proteome</keyword>
<feature type="signal peptide" evidence="1">
    <location>
        <begin position="1"/>
        <end position="18"/>
    </location>
</feature>
<comment type="caution">
    <text evidence="2">The sequence shown here is derived from an EMBL/GenBank/DDBJ whole genome shotgun (WGS) entry which is preliminary data.</text>
</comment>
<dbReference type="RefSeq" id="XP_040678471.1">
    <property type="nucleotide sequence ID" value="XM_040823800.1"/>
</dbReference>
<dbReference type="Gene3D" id="1.20.1280.140">
    <property type="match status" value="1"/>
</dbReference>
<keyword evidence="1" id="KW-0732">Signal</keyword>
<organism evidence="2 3">
    <name type="scientific">Metarhizium album (strain ARSEF 1941)</name>
    <dbReference type="NCBI Taxonomy" id="1081103"/>
    <lineage>
        <taxon>Eukaryota</taxon>
        <taxon>Fungi</taxon>
        <taxon>Dikarya</taxon>
        <taxon>Ascomycota</taxon>
        <taxon>Pezizomycotina</taxon>
        <taxon>Sordariomycetes</taxon>
        <taxon>Hypocreomycetidae</taxon>
        <taxon>Hypocreales</taxon>
        <taxon>Clavicipitaceae</taxon>
        <taxon>Metarhizium</taxon>
    </lineage>
</organism>
<dbReference type="GeneID" id="63739457"/>
<dbReference type="OrthoDB" id="3485059at2759"/>